<protein>
    <recommendedName>
        <fullName evidence="4">Zn(2)-C6 fungal-type domain-containing protein</fullName>
    </recommendedName>
</protein>
<dbReference type="InterPro" id="IPR004507">
    <property type="entry name" value="UbiX-like"/>
</dbReference>
<accession>A0A1L7WNG6</accession>
<evidence type="ECO:0000256" key="2">
    <source>
        <dbReference type="ARBA" id="ARBA00023242"/>
    </source>
</evidence>
<evidence type="ECO:0000256" key="1">
    <source>
        <dbReference type="ARBA" id="ARBA00022723"/>
    </source>
</evidence>
<dbReference type="PANTHER" id="PTHR43374">
    <property type="entry name" value="FLAVIN PRENYLTRANSFERASE"/>
    <property type="match status" value="1"/>
</dbReference>
<dbReference type="GO" id="GO:0016831">
    <property type="term" value="F:carboxy-lyase activity"/>
    <property type="evidence" value="ECO:0007669"/>
    <property type="project" value="TreeGrafter"/>
</dbReference>
<proteinExistence type="predicted"/>
<dbReference type="GO" id="GO:0006351">
    <property type="term" value="P:DNA-templated transcription"/>
    <property type="evidence" value="ECO:0007669"/>
    <property type="project" value="InterPro"/>
</dbReference>
<evidence type="ECO:0000256" key="3">
    <source>
        <dbReference type="SAM" id="MobiDB-lite"/>
    </source>
</evidence>
<dbReference type="GO" id="GO:0008270">
    <property type="term" value="F:zinc ion binding"/>
    <property type="evidence" value="ECO:0007669"/>
    <property type="project" value="InterPro"/>
</dbReference>
<gene>
    <name evidence="5" type="ORF">PAC_04199</name>
</gene>
<feature type="domain" description="Zn(2)-C6 fungal-type" evidence="4">
    <location>
        <begin position="30"/>
        <end position="61"/>
    </location>
</feature>
<dbReference type="Pfam" id="PF00172">
    <property type="entry name" value="Zn_clus"/>
    <property type="match status" value="1"/>
</dbReference>
<feature type="compositionally biased region" description="Polar residues" evidence="3">
    <location>
        <begin position="84"/>
        <end position="99"/>
    </location>
</feature>
<dbReference type="Proteomes" id="UP000184330">
    <property type="component" value="Unassembled WGS sequence"/>
</dbReference>
<dbReference type="InterPro" id="IPR001138">
    <property type="entry name" value="Zn2Cys6_DnaBD"/>
</dbReference>
<keyword evidence="1" id="KW-0479">Metal-binding</keyword>
<dbReference type="EMBL" id="FJOG01000005">
    <property type="protein sequence ID" value="CZR54315.1"/>
    <property type="molecule type" value="Genomic_DNA"/>
</dbReference>
<dbReference type="PROSITE" id="PS50048">
    <property type="entry name" value="ZN2_CY6_FUNGAL_2"/>
    <property type="match status" value="1"/>
</dbReference>
<dbReference type="PANTHER" id="PTHR43374:SF1">
    <property type="entry name" value="FLAVIN PRENYLTRANSFERASE PAD1, MITOCHONDRIAL"/>
    <property type="match status" value="1"/>
</dbReference>
<feature type="region of interest" description="Disordered" evidence="3">
    <location>
        <begin position="69"/>
        <end position="108"/>
    </location>
</feature>
<dbReference type="GO" id="GO:0003677">
    <property type="term" value="F:DNA binding"/>
    <property type="evidence" value="ECO:0007669"/>
    <property type="project" value="InterPro"/>
</dbReference>
<dbReference type="SMART" id="SM00906">
    <property type="entry name" value="Fungal_trans"/>
    <property type="match status" value="1"/>
</dbReference>
<dbReference type="AlphaFoldDB" id="A0A1L7WNG6"/>
<keyword evidence="6" id="KW-1185">Reference proteome</keyword>
<dbReference type="PROSITE" id="PS00463">
    <property type="entry name" value="ZN2_CY6_FUNGAL_1"/>
    <property type="match status" value="1"/>
</dbReference>
<dbReference type="InterPro" id="IPR007219">
    <property type="entry name" value="XnlR_reg_dom"/>
</dbReference>
<evidence type="ECO:0000313" key="6">
    <source>
        <dbReference type="Proteomes" id="UP000184330"/>
    </source>
</evidence>
<evidence type="ECO:0000313" key="5">
    <source>
        <dbReference type="EMBL" id="CZR54315.1"/>
    </source>
</evidence>
<reference evidence="5 6" key="1">
    <citation type="submission" date="2016-03" db="EMBL/GenBank/DDBJ databases">
        <authorList>
            <person name="Ploux O."/>
        </authorList>
    </citation>
    <scope>NUCLEOTIDE SEQUENCE [LARGE SCALE GENOMIC DNA]</scope>
    <source>
        <strain evidence="5 6">UAMH 11012</strain>
    </source>
</reference>
<name>A0A1L7WNG6_9HELO</name>
<dbReference type="Gene3D" id="4.10.240.10">
    <property type="entry name" value="Zn(2)-C6 fungal-type DNA-binding domain"/>
    <property type="match status" value="1"/>
</dbReference>
<dbReference type="SMART" id="SM00066">
    <property type="entry name" value="GAL4"/>
    <property type="match status" value="1"/>
</dbReference>
<dbReference type="SUPFAM" id="SSF57701">
    <property type="entry name" value="Zn2/Cys6 DNA-binding domain"/>
    <property type="match status" value="1"/>
</dbReference>
<dbReference type="InterPro" id="IPR036864">
    <property type="entry name" value="Zn2-C6_fun-type_DNA-bd_sf"/>
</dbReference>
<dbReference type="CDD" id="cd00067">
    <property type="entry name" value="GAL4"/>
    <property type="match status" value="1"/>
</dbReference>
<organism evidence="5 6">
    <name type="scientific">Phialocephala subalpina</name>
    <dbReference type="NCBI Taxonomy" id="576137"/>
    <lineage>
        <taxon>Eukaryota</taxon>
        <taxon>Fungi</taxon>
        <taxon>Dikarya</taxon>
        <taxon>Ascomycota</taxon>
        <taxon>Pezizomycotina</taxon>
        <taxon>Leotiomycetes</taxon>
        <taxon>Helotiales</taxon>
        <taxon>Mollisiaceae</taxon>
        <taxon>Phialocephala</taxon>
        <taxon>Phialocephala fortinii species complex</taxon>
    </lineage>
</organism>
<sequence>MAADAGDGTLLSSEANQQRLKQRKKRKITSCLPCRDRKVACSKTQPCKTCTERGHPDLCIYERSLPQNERALGNDPSPVGHRGLSTSSGLRRPHTSTPPSVAPSLVANDTLLGPGTSPIINRTPFLGEHAIPSFVRAQVRGTSSGGRRENVEAGLFPILGIWDTAENLSAESSSIAMPGPDKIHEGLPSDREIITLFQNFKTQLQSYTPILSDVNRLEKQICAFVDQRSGNPGHASNKLSLVWLSLLYAILASGNQFRDTSHVERASDSNRFLRYSFQCLSYADYLMHPTIECLEALLVLGNVLQNLMRPQAAWILLGTTSRIAQSLGLHHTAKVDGPLSRDKKLWLSVIWADSLLSICFDRLPTTTDLCNLPFLATSSGMTYVEAMHVLIAASRRSFSFKSDSDLNCEGILEIISDISDIYGRSELHLRSAEDCDTIQQRCEHYALQLHTSFVAGWLSTRAFRRTEAARYQNQVRAELAATGKQYLTRSLEAYLKLCPISLQASRSWAFIHNGLSSALVLGLIGETKTNAEVRRLQGALIDVLSEGLNDSSTDRGMNGAVFLSPHHERALVALKNLYNEQVSGPVERSPNENFSAMPPIIPPANLMSAPGSGEQVTQQLPEQALNPTAFTDFSNMDPMEMFDSIIWDSNFGFDSFPKTDTEGQSWMF</sequence>
<dbReference type="Pfam" id="PF04082">
    <property type="entry name" value="Fungal_trans"/>
    <property type="match status" value="1"/>
</dbReference>
<dbReference type="STRING" id="576137.A0A1L7WNG6"/>
<dbReference type="GO" id="GO:0000981">
    <property type="term" value="F:DNA-binding transcription factor activity, RNA polymerase II-specific"/>
    <property type="evidence" value="ECO:0007669"/>
    <property type="project" value="InterPro"/>
</dbReference>
<feature type="region of interest" description="Disordered" evidence="3">
    <location>
        <begin position="1"/>
        <end position="27"/>
    </location>
</feature>
<evidence type="ECO:0000259" key="4">
    <source>
        <dbReference type="PROSITE" id="PS50048"/>
    </source>
</evidence>
<dbReference type="CDD" id="cd12148">
    <property type="entry name" value="fungal_TF_MHR"/>
    <property type="match status" value="1"/>
</dbReference>
<keyword evidence="2" id="KW-0539">Nucleus</keyword>
<dbReference type="OrthoDB" id="1747771at2759"/>